<name>A0A972FY12_9GAMM</name>
<accession>A0A972FY12</accession>
<reference evidence="6" key="1">
    <citation type="submission" date="2020-04" db="EMBL/GenBank/DDBJ databases">
        <title>Description of Shewanella salipaludis sp. nov., isolated from a salt marsh.</title>
        <authorList>
            <person name="Park S."/>
            <person name="Yoon J.-H."/>
        </authorList>
    </citation>
    <scope>NUCLEOTIDE SEQUENCE</scope>
    <source>
        <strain evidence="6">SHSM-M6</strain>
    </source>
</reference>
<dbReference type="InterPro" id="IPR052165">
    <property type="entry name" value="Membrane_assoc_protease"/>
</dbReference>
<evidence type="ECO:0000256" key="3">
    <source>
        <dbReference type="ARBA" id="ARBA00022989"/>
    </source>
</evidence>
<keyword evidence="4" id="KW-0472">Membrane</keyword>
<evidence type="ECO:0000256" key="1">
    <source>
        <dbReference type="ARBA" id="ARBA00004141"/>
    </source>
</evidence>
<dbReference type="InterPro" id="IPR002810">
    <property type="entry name" value="NfeD-like_C"/>
</dbReference>
<dbReference type="InterPro" id="IPR012340">
    <property type="entry name" value="NA-bd_OB-fold"/>
</dbReference>
<keyword evidence="3" id="KW-1133">Transmembrane helix</keyword>
<comment type="subcellular location">
    <subcellularLocation>
        <location evidence="1">Membrane</location>
        <topology evidence="1">Multi-pass membrane protein</topology>
    </subcellularLocation>
</comment>
<dbReference type="GO" id="GO:0016020">
    <property type="term" value="C:membrane"/>
    <property type="evidence" value="ECO:0007669"/>
    <property type="project" value="UniProtKB-SubCell"/>
</dbReference>
<dbReference type="PANTHER" id="PTHR33507">
    <property type="entry name" value="INNER MEMBRANE PROTEIN YBBJ"/>
    <property type="match status" value="1"/>
</dbReference>
<dbReference type="EMBL" id="JAAXYH010000001">
    <property type="protein sequence ID" value="NMH63991.1"/>
    <property type="molecule type" value="Genomic_DNA"/>
</dbReference>
<dbReference type="PANTHER" id="PTHR33507:SF4">
    <property type="entry name" value="NODULATION COMPETITIVENESS PROTEIN NFED"/>
    <property type="match status" value="1"/>
</dbReference>
<organism evidence="6 7">
    <name type="scientific">Shewanella salipaludis</name>
    <dbReference type="NCBI Taxonomy" id="2723052"/>
    <lineage>
        <taxon>Bacteria</taxon>
        <taxon>Pseudomonadati</taxon>
        <taxon>Pseudomonadota</taxon>
        <taxon>Gammaproteobacteria</taxon>
        <taxon>Alteromonadales</taxon>
        <taxon>Shewanellaceae</taxon>
        <taxon>Shewanella</taxon>
    </lineage>
</organism>
<evidence type="ECO:0000256" key="4">
    <source>
        <dbReference type="ARBA" id="ARBA00023136"/>
    </source>
</evidence>
<evidence type="ECO:0000256" key="2">
    <source>
        <dbReference type="ARBA" id="ARBA00022692"/>
    </source>
</evidence>
<comment type="caution">
    <text evidence="6">The sequence shown here is derived from an EMBL/GenBank/DDBJ whole genome shotgun (WGS) entry which is preliminary data.</text>
</comment>
<dbReference type="SUPFAM" id="SSF141322">
    <property type="entry name" value="NfeD domain-like"/>
    <property type="match status" value="1"/>
</dbReference>
<dbReference type="AlphaFoldDB" id="A0A972FY12"/>
<proteinExistence type="predicted"/>
<dbReference type="Pfam" id="PF01957">
    <property type="entry name" value="NfeD"/>
    <property type="match status" value="1"/>
</dbReference>
<evidence type="ECO:0000259" key="5">
    <source>
        <dbReference type="Pfam" id="PF01957"/>
    </source>
</evidence>
<protein>
    <recommendedName>
        <fullName evidence="5">NfeD-like C-terminal domain-containing protein</fullName>
    </recommendedName>
</protein>
<dbReference type="Proteomes" id="UP000737113">
    <property type="component" value="Unassembled WGS sequence"/>
</dbReference>
<feature type="domain" description="NfeD-like C-terminal" evidence="5">
    <location>
        <begin position="55"/>
        <end position="109"/>
    </location>
</feature>
<gene>
    <name evidence="6" type="ORF">HC757_02220</name>
</gene>
<evidence type="ECO:0000313" key="7">
    <source>
        <dbReference type="Proteomes" id="UP000737113"/>
    </source>
</evidence>
<keyword evidence="2" id="KW-0812">Transmembrane</keyword>
<evidence type="ECO:0000313" key="6">
    <source>
        <dbReference type="EMBL" id="NMH63991.1"/>
    </source>
</evidence>
<sequence>MCHILLVLPFLALPLFWLLPQAVAVPVYGVILILSIAIYLLAIRAMRLPVVTGPEALVHQLGVIIDRQAGNYRVRLQNELWNARSDEDMQPGERVEVVSMQGVTLKVKRASMAKSGKM</sequence>
<keyword evidence="7" id="KW-1185">Reference proteome</keyword>
<dbReference type="Gene3D" id="2.40.50.140">
    <property type="entry name" value="Nucleic acid-binding proteins"/>
    <property type="match status" value="1"/>
</dbReference>
<dbReference type="RefSeq" id="WP_169562654.1">
    <property type="nucleotide sequence ID" value="NZ_JAAXYH010000001.1"/>
</dbReference>